<dbReference type="SUPFAM" id="SSF56003">
    <property type="entry name" value="Molybdenum cofactor-binding domain"/>
    <property type="match status" value="1"/>
</dbReference>
<dbReference type="GO" id="GO:0016491">
    <property type="term" value="F:oxidoreductase activity"/>
    <property type="evidence" value="ECO:0007669"/>
    <property type="project" value="UniProtKB-KW"/>
</dbReference>
<evidence type="ECO:0000256" key="2">
    <source>
        <dbReference type="ARBA" id="ARBA00023002"/>
    </source>
</evidence>
<name>A0A643G0U2_9BURK</name>
<dbReference type="EMBL" id="CP062805">
    <property type="protein sequence ID" value="QOT81862.1"/>
    <property type="molecule type" value="Genomic_DNA"/>
</dbReference>
<reference evidence="4 5" key="1">
    <citation type="submission" date="2020-10" db="EMBL/GenBank/DDBJ databases">
        <title>Complete genome sequence of Cupriavidus basilensis CCUG 49340T.</title>
        <authorList>
            <person name="Salva-Serra F."/>
            <person name="Donoso R.A."/>
            <person name="Cho K.H."/>
            <person name="Yoo J.A."/>
            <person name="Lee K."/>
            <person name="Yoon S.-H."/>
            <person name="Perez-Pantoja D."/>
            <person name="Moore E.R.B."/>
        </authorList>
    </citation>
    <scope>NUCLEOTIDE SEQUENCE [LARGE SCALE GENOMIC DNA]</scope>
    <source>
        <strain evidence="5">CCUG 49340</strain>
        <plasmid evidence="4 5">pRK1-1</plasmid>
    </source>
</reference>
<dbReference type="PANTHER" id="PTHR11908">
    <property type="entry name" value="XANTHINE DEHYDROGENASE"/>
    <property type="match status" value="1"/>
</dbReference>
<organism evidence="4 5">
    <name type="scientific">Cupriavidus basilensis</name>
    <dbReference type="NCBI Taxonomy" id="68895"/>
    <lineage>
        <taxon>Bacteria</taxon>
        <taxon>Pseudomonadati</taxon>
        <taxon>Pseudomonadota</taxon>
        <taxon>Betaproteobacteria</taxon>
        <taxon>Burkholderiales</taxon>
        <taxon>Burkholderiaceae</taxon>
        <taxon>Cupriavidus</taxon>
    </lineage>
</organism>
<sequence length="826" mass="90059">MTERYIPDVKIPASRQSEAPRQNLRWIGKSMKRVEDPRLLTGRGKYVDDIVLPNMAHVALLRSPFAHARIKSIDVSRARELPGVIAVVTGKEFAETTGPTVTFSSPPVVQHAIAIDRVRHVGEAVAAVVAVDRYIAEDALELIDVDFEELPVVADFEAALHAKGEAVLHPDLGDSNVAMDRTFAFGPVDDDFARSDLVIKRRLRWNRSGPQPLETVGAVAEYDPGTGKFTVHCNTSMYTYVGWLCAASLGVPSTQLNIVPTLAGGSFGSKLFLHKVIVLTAGLARIAGQPVKFIEDRLDNMTNADGHGSDRVYEAELAVKRDGTILSLRYEVMDDYGAYLQYGYGTHGNAFSQIVGPYRINSVQARIIAVLTNKCQQGAYRGFGSEVSNFVIERMVDAAARELNLDPVEIRRRNLIRPEEFPFVIPTGNVYDSGNYQAVMQEMLRMFDYEGWRARQEAARKEGKYIGIGVVTCQERSVFSSTEFWSLNPPEQPGFALTSSPEAVSMRIDPTGKVFVKLNAPFWGNSPETVVTQIVSEALSVEPSDISVSYADTDAGFNGTGPGGSRYTVMVAGAVVAGSRTLRNKMFRFAAHMLECSSDDLELSGGRVIIKGIPGSGKTIAELASAIHYFRLDFPDTPEFSSGLETTSVYDHPLTTMPASDRSHLGIFYPIMGHMAHAAAVEVDPQTGKVTILDYVAVHDCGTVVNPMTLDGHVRGGAAQGIGTALYEQFHYDSNGQLLTASFADYHMPTAHEVPLNLRVGHVETPSPYTEFGIKGGGEGGRMAAPPVMVQAVEDALRPYGVELTEVPLTPSRIRRIVREAQCKNG</sequence>
<keyword evidence="1" id="KW-0500">Molybdenum</keyword>
<dbReference type="SMART" id="SM01008">
    <property type="entry name" value="Ald_Xan_dh_C"/>
    <property type="match status" value="1"/>
</dbReference>
<dbReference type="GeneID" id="98406473"/>
<dbReference type="Proteomes" id="UP000397656">
    <property type="component" value="Plasmid pRK1-1"/>
</dbReference>
<gene>
    <name evidence="4" type="ORF">F7R26_036480</name>
</gene>
<geneLocation type="plasmid" evidence="4 5">
    <name>pRK1-1</name>
</geneLocation>
<dbReference type="InterPro" id="IPR008274">
    <property type="entry name" value="AldOxase/xan_DH_MoCoBD1"/>
</dbReference>
<dbReference type="Gene3D" id="3.90.1170.50">
    <property type="entry name" value="Aldehyde oxidase/xanthine dehydrogenase, a/b hammerhead"/>
    <property type="match status" value="1"/>
</dbReference>
<evidence type="ECO:0000259" key="3">
    <source>
        <dbReference type="SMART" id="SM01008"/>
    </source>
</evidence>
<dbReference type="Pfam" id="PF02738">
    <property type="entry name" value="MoCoBD_1"/>
    <property type="match status" value="1"/>
</dbReference>
<dbReference type="InterPro" id="IPR046867">
    <property type="entry name" value="AldOxase/xan_DH_MoCoBD2"/>
</dbReference>
<dbReference type="GO" id="GO:0005506">
    <property type="term" value="F:iron ion binding"/>
    <property type="evidence" value="ECO:0007669"/>
    <property type="project" value="InterPro"/>
</dbReference>
<dbReference type="RefSeq" id="WP_058697588.1">
    <property type="nucleotide sequence ID" value="NZ_CP062805.1"/>
</dbReference>
<evidence type="ECO:0000256" key="1">
    <source>
        <dbReference type="ARBA" id="ARBA00022505"/>
    </source>
</evidence>
<accession>A0A643G0U2</accession>
<dbReference type="InterPro" id="IPR016208">
    <property type="entry name" value="Ald_Oxase/xanthine_DH-like"/>
</dbReference>
<dbReference type="Pfam" id="PF20256">
    <property type="entry name" value="MoCoBD_2"/>
    <property type="match status" value="1"/>
</dbReference>
<evidence type="ECO:0000313" key="5">
    <source>
        <dbReference type="Proteomes" id="UP000397656"/>
    </source>
</evidence>
<dbReference type="AlphaFoldDB" id="A0A643G0U2"/>
<dbReference type="SUPFAM" id="SSF54665">
    <property type="entry name" value="CO dehydrogenase molybdoprotein N-domain-like"/>
    <property type="match status" value="1"/>
</dbReference>
<dbReference type="PANTHER" id="PTHR11908:SF132">
    <property type="entry name" value="ALDEHYDE OXIDASE 1-RELATED"/>
    <property type="match status" value="1"/>
</dbReference>
<dbReference type="Pfam" id="PF01315">
    <property type="entry name" value="Ald_Xan_dh_C"/>
    <property type="match status" value="1"/>
</dbReference>
<keyword evidence="2" id="KW-0560">Oxidoreductase</keyword>
<protein>
    <submittedName>
        <fullName evidence="4">Xanthine dehydrogenase family protein</fullName>
    </submittedName>
</protein>
<dbReference type="InterPro" id="IPR000674">
    <property type="entry name" value="Ald_Oxase/Xan_DH_a/b"/>
</dbReference>
<proteinExistence type="predicted"/>
<keyword evidence="4" id="KW-0614">Plasmid</keyword>
<dbReference type="Gene3D" id="3.30.365.10">
    <property type="entry name" value="Aldehyde oxidase/xanthine dehydrogenase, molybdopterin binding domain"/>
    <property type="match status" value="4"/>
</dbReference>
<evidence type="ECO:0000313" key="4">
    <source>
        <dbReference type="EMBL" id="QOT81862.1"/>
    </source>
</evidence>
<dbReference type="InterPro" id="IPR036856">
    <property type="entry name" value="Ald_Oxase/Xan_DH_a/b_sf"/>
</dbReference>
<dbReference type="InterPro" id="IPR037165">
    <property type="entry name" value="AldOxase/xan_DH_Mopterin-bd_sf"/>
</dbReference>
<feature type="domain" description="Aldehyde oxidase/xanthine dehydrogenase a/b hammerhead" evidence="3">
    <location>
        <begin position="41"/>
        <end position="151"/>
    </location>
</feature>